<dbReference type="AlphaFoldDB" id="A0A401SVM6"/>
<accession>A0A401SVM6</accession>
<comment type="caution">
    <text evidence="2">The sequence shown here is derived from an EMBL/GenBank/DDBJ whole genome shotgun (WGS) entry which is preliminary data.</text>
</comment>
<evidence type="ECO:0000256" key="1">
    <source>
        <dbReference type="SAM" id="MobiDB-lite"/>
    </source>
</evidence>
<organism evidence="2 3">
    <name type="scientific">Chiloscyllium punctatum</name>
    <name type="common">Brownbanded bambooshark</name>
    <name type="synonym">Hemiscyllium punctatum</name>
    <dbReference type="NCBI Taxonomy" id="137246"/>
    <lineage>
        <taxon>Eukaryota</taxon>
        <taxon>Metazoa</taxon>
        <taxon>Chordata</taxon>
        <taxon>Craniata</taxon>
        <taxon>Vertebrata</taxon>
        <taxon>Chondrichthyes</taxon>
        <taxon>Elasmobranchii</taxon>
        <taxon>Galeomorphii</taxon>
        <taxon>Galeoidea</taxon>
        <taxon>Orectolobiformes</taxon>
        <taxon>Hemiscylliidae</taxon>
        <taxon>Chiloscyllium</taxon>
    </lineage>
</organism>
<keyword evidence="3" id="KW-1185">Reference proteome</keyword>
<sequence>MLHFNTHKVTEPHISPTLDTKPHSVQSWVHDQTITWYPSQHQVNISLTWNNSRRAHDQDNMNKCEEQDRKYLCSEIALHRKQMKITNNSKPILNAVITVTRKWTVAYRKLASYVNEVNRQSEQ</sequence>
<dbReference type="Proteomes" id="UP000287033">
    <property type="component" value="Unassembled WGS sequence"/>
</dbReference>
<evidence type="ECO:0000313" key="2">
    <source>
        <dbReference type="EMBL" id="GCC34457.1"/>
    </source>
</evidence>
<dbReference type="EMBL" id="BEZZ01000600">
    <property type="protein sequence ID" value="GCC34457.1"/>
    <property type="molecule type" value="Genomic_DNA"/>
</dbReference>
<name>A0A401SVM6_CHIPU</name>
<gene>
    <name evidence="2" type="ORF">chiPu_0012931</name>
</gene>
<protein>
    <submittedName>
        <fullName evidence="2">Uncharacterized protein</fullName>
    </submittedName>
</protein>
<feature type="region of interest" description="Disordered" evidence="1">
    <location>
        <begin position="1"/>
        <end position="21"/>
    </location>
</feature>
<proteinExistence type="predicted"/>
<reference evidence="2 3" key="1">
    <citation type="journal article" date="2018" name="Nat. Ecol. Evol.">
        <title>Shark genomes provide insights into elasmobranch evolution and the origin of vertebrates.</title>
        <authorList>
            <person name="Hara Y"/>
            <person name="Yamaguchi K"/>
            <person name="Onimaru K"/>
            <person name="Kadota M"/>
            <person name="Koyanagi M"/>
            <person name="Keeley SD"/>
            <person name="Tatsumi K"/>
            <person name="Tanaka K"/>
            <person name="Motone F"/>
            <person name="Kageyama Y"/>
            <person name="Nozu R"/>
            <person name="Adachi N"/>
            <person name="Nishimura O"/>
            <person name="Nakagawa R"/>
            <person name="Tanegashima C"/>
            <person name="Kiyatake I"/>
            <person name="Matsumoto R"/>
            <person name="Murakumo K"/>
            <person name="Nishida K"/>
            <person name="Terakita A"/>
            <person name="Kuratani S"/>
            <person name="Sato K"/>
            <person name="Hyodo S Kuraku.S."/>
        </authorList>
    </citation>
    <scope>NUCLEOTIDE SEQUENCE [LARGE SCALE GENOMIC DNA]</scope>
</reference>
<evidence type="ECO:0000313" key="3">
    <source>
        <dbReference type="Proteomes" id="UP000287033"/>
    </source>
</evidence>